<dbReference type="Pfam" id="PF00226">
    <property type="entry name" value="DnaJ"/>
    <property type="match status" value="1"/>
</dbReference>
<accession>A0AAV3UDQ1</accession>
<feature type="region of interest" description="Disordered" evidence="1">
    <location>
        <begin position="65"/>
        <end position="125"/>
    </location>
</feature>
<dbReference type="GeneID" id="68611865"/>
<dbReference type="EMBL" id="BAABKX010000001">
    <property type="protein sequence ID" value="GAA5045234.1"/>
    <property type="molecule type" value="Genomic_DNA"/>
</dbReference>
<comment type="caution">
    <text evidence="4">The sequence shown here is derived from an EMBL/GenBank/DDBJ whole genome shotgun (WGS) entry which is preliminary data.</text>
</comment>
<gene>
    <name evidence="4" type="ORF">GCM10025751_12850</name>
</gene>
<dbReference type="SMART" id="SM00271">
    <property type="entry name" value="DnaJ"/>
    <property type="match status" value="1"/>
</dbReference>
<evidence type="ECO:0000256" key="1">
    <source>
        <dbReference type="SAM" id="MobiDB-lite"/>
    </source>
</evidence>
<name>A0AAV3UDQ1_9EURY</name>
<keyword evidence="2" id="KW-0472">Membrane</keyword>
<protein>
    <recommendedName>
        <fullName evidence="3">J domain-containing protein</fullName>
    </recommendedName>
</protein>
<sequence>MLRSRLLLGLSAVFAGITVSLTILGFWYNLFLVVFAIPFGVTTAILWYHATGRLHKKVEREAAYRDSNRGFGSTRTAGRERTRQRTRSQSRARTRARSREQAQWDAREGNRRRATVNGSSGPSPAEAYRILGLDVGADDEAVREAYREKVKDVHPDRANGNEEAFKRVNRAYERVRSDR</sequence>
<keyword evidence="2" id="KW-1133">Transmembrane helix</keyword>
<dbReference type="CDD" id="cd06257">
    <property type="entry name" value="DnaJ"/>
    <property type="match status" value="1"/>
</dbReference>
<dbReference type="InterPro" id="IPR001623">
    <property type="entry name" value="DnaJ_domain"/>
</dbReference>
<dbReference type="Gene3D" id="1.10.287.110">
    <property type="entry name" value="DnaJ domain"/>
    <property type="match status" value="1"/>
</dbReference>
<feature type="compositionally biased region" description="Basic residues" evidence="1">
    <location>
        <begin position="84"/>
        <end position="96"/>
    </location>
</feature>
<feature type="compositionally biased region" description="Basic and acidic residues" evidence="1">
    <location>
        <begin position="97"/>
        <end position="111"/>
    </location>
</feature>
<evidence type="ECO:0000313" key="4">
    <source>
        <dbReference type="EMBL" id="GAA5045234.1"/>
    </source>
</evidence>
<dbReference type="SUPFAM" id="SSF46565">
    <property type="entry name" value="Chaperone J-domain"/>
    <property type="match status" value="1"/>
</dbReference>
<reference evidence="4 5" key="1">
    <citation type="journal article" date="2019" name="Int. J. Syst. Evol. Microbiol.">
        <title>The Global Catalogue of Microorganisms (GCM) 10K type strain sequencing project: providing services to taxonomists for standard genome sequencing and annotation.</title>
        <authorList>
            <consortium name="The Broad Institute Genomics Platform"/>
            <consortium name="The Broad Institute Genome Sequencing Center for Infectious Disease"/>
            <person name="Wu L."/>
            <person name="Ma J."/>
        </authorList>
    </citation>
    <scope>NUCLEOTIDE SEQUENCE [LARGE SCALE GENOMIC DNA]</scope>
    <source>
        <strain evidence="4 5">JCM 17504</strain>
    </source>
</reference>
<proteinExistence type="predicted"/>
<evidence type="ECO:0000259" key="3">
    <source>
        <dbReference type="PROSITE" id="PS50076"/>
    </source>
</evidence>
<dbReference type="PANTHER" id="PTHR44240">
    <property type="entry name" value="DNAJ DOMAIN (PROKARYOTIC HEAT SHOCK PROTEIN)-RELATED"/>
    <property type="match status" value="1"/>
</dbReference>
<dbReference type="PROSITE" id="PS50076">
    <property type="entry name" value="DNAJ_2"/>
    <property type="match status" value="1"/>
</dbReference>
<dbReference type="Proteomes" id="UP001501729">
    <property type="component" value="Unassembled WGS sequence"/>
</dbReference>
<dbReference type="PANTHER" id="PTHR44240:SF10">
    <property type="entry name" value="J DOMAIN-CONTAINING PROTEIN"/>
    <property type="match status" value="1"/>
</dbReference>
<evidence type="ECO:0000313" key="5">
    <source>
        <dbReference type="Proteomes" id="UP001501729"/>
    </source>
</evidence>
<keyword evidence="5" id="KW-1185">Reference proteome</keyword>
<keyword evidence="2" id="KW-0812">Transmembrane</keyword>
<evidence type="ECO:0000256" key="2">
    <source>
        <dbReference type="SAM" id="Phobius"/>
    </source>
</evidence>
<feature type="domain" description="J" evidence="3">
    <location>
        <begin position="126"/>
        <end position="179"/>
    </location>
</feature>
<dbReference type="AlphaFoldDB" id="A0AAV3UDQ1"/>
<feature type="transmembrane region" description="Helical" evidence="2">
    <location>
        <begin position="30"/>
        <end position="50"/>
    </location>
</feature>
<organism evidence="4 5">
    <name type="scientific">Haladaptatus pallidirubidus</name>
    <dbReference type="NCBI Taxonomy" id="1008152"/>
    <lineage>
        <taxon>Archaea</taxon>
        <taxon>Methanobacteriati</taxon>
        <taxon>Methanobacteriota</taxon>
        <taxon>Stenosarchaea group</taxon>
        <taxon>Halobacteria</taxon>
        <taxon>Halobacteriales</taxon>
        <taxon>Haladaptataceae</taxon>
        <taxon>Haladaptatus</taxon>
    </lineage>
</organism>
<dbReference type="InterPro" id="IPR052276">
    <property type="entry name" value="Diphthamide-biosynth_chaperone"/>
</dbReference>
<dbReference type="InterPro" id="IPR036869">
    <property type="entry name" value="J_dom_sf"/>
</dbReference>
<dbReference type="RefSeq" id="WP_227776072.1">
    <property type="nucleotide sequence ID" value="NZ_BAABKX010000001.1"/>
</dbReference>